<proteinExistence type="predicted"/>
<dbReference type="RefSeq" id="WP_069481620.1">
    <property type="nucleotide sequence ID" value="NZ_KV766182.1"/>
</dbReference>
<gene>
    <name evidence="1" type="ORF">BG258_12370</name>
</gene>
<accession>A0A1E4R846</accession>
<name>A0A1E4R846_9BACI</name>
<dbReference type="AlphaFoldDB" id="A0A1E4R846"/>
<organism evidence="1 2">
    <name type="scientific">Lysinibacillus fusiformis</name>
    <dbReference type="NCBI Taxonomy" id="28031"/>
    <lineage>
        <taxon>Bacteria</taxon>
        <taxon>Bacillati</taxon>
        <taxon>Bacillota</taxon>
        <taxon>Bacilli</taxon>
        <taxon>Bacillales</taxon>
        <taxon>Bacillaceae</taxon>
        <taxon>Lysinibacillus</taxon>
    </lineage>
</organism>
<dbReference type="Proteomes" id="UP000094784">
    <property type="component" value="Unassembled WGS sequence"/>
</dbReference>
<evidence type="ECO:0000313" key="2">
    <source>
        <dbReference type="Proteomes" id="UP000094784"/>
    </source>
</evidence>
<dbReference type="OrthoDB" id="2618743at2"/>
<sequence length="143" mass="17140">MIEIIYDARTLEGSCYIEVLPDKYKGECWNTSSIFFTEENFVYIMPAFEKCYKKFDYYDFNEIDIETWKLIIWELEKMKQYLSDNPNPHSLKDVLGFLFVNSEEEFLENYDTNFKQLISMITEFQSWINEKSVSAKFISVLGM</sequence>
<evidence type="ECO:0000313" key="1">
    <source>
        <dbReference type="EMBL" id="ODV56631.1"/>
    </source>
</evidence>
<reference evidence="1 2" key="1">
    <citation type="submission" date="2016-09" db="EMBL/GenBank/DDBJ databases">
        <title>Draft genome sequence of the soil isolate, Lysinibacillus fusiformis M5, a potential hypoxanthine producer.</title>
        <authorList>
            <person name="Gallegos-Monterrosa R."/>
            <person name="Maroti G."/>
            <person name="Balint B."/>
            <person name="Kovacs A.T."/>
        </authorList>
    </citation>
    <scope>NUCLEOTIDE SEQUENCE [LARGE SCALE GENOMIC DNA]</scope>
    <source>
        <strain evidence="1 2">M5</strain>
    </source>
</reference>
<protein>
    <submittedName>
        <fullName evidence="1">Uncharacterized protein</fullName>
    </submittedName>
</protein>
<comment type="caution">
    <text evidence="1">The sequence shown here is derived from an EMBL/GenBank/DDBJ whole genome shotgun (WGS) entry which is preliminary data.</text>
</comment>
<dbReference type="EMBL" id="MECQ01000001">
    <property type="protein sequence ID" value="ODV56631.1"/>
    <property type="molecule type" value="Genomic_DNA"/>
</dbReference>